<reference evidence="2 3" key="1">
    <citation type="submission" date="2018-04" db="EMBL/GenBank/DDBJ databases">
        <title>The genome of golden apple snail Pomacea canaliculata provides insight into stress tolerance and invasive adaptation.</title>
        <authorList>
            <person name="Liu C."/>
            <person name="Liu B."/>
            <person name="Ren Y."/>
            <person name="Zhang Y."/>
            <person name="Wang H."/>
            <person name="Li S."/>
            <person name="Jiang F."/>
            <person name="Yin L."/>
            <person name="Zhang G."/>
            <person name="Qian W."/>
            <person name="Fan W."/>
        </authorList>
    </citation>
    <scope>NUCLEOTIDE SEQUENCE [LARGE SCALE GENOMIC DNA]</scope>
    <source>
        <strain evidence="2">SZHN2017</strain>
        <tissue evidence="2">Muscle</tissue>
    </source>
</reference>
<protein>
    <recommendedName>
        <fullName evidence="1">GH18 domain-containing protein</fullName>
    </recommendedName>
</protein>
<dbReference type="GO" id="GO:0004568">
    <property type="term" value="F:chitinase activity"/>
    <property type="evidence" value="ECO:0007669"/>
    <property type="project" value="TreeGrafter"/>
</dbReference>
<organism evidence="2 3">
    <name type="scientific">Pomacea canaliculata</name>
    <name type="common">Golden apple snail</name>
    <dbReference type="NCBI Taxonomy" id="400727"/>
    <lineage>
        <taxon>Eukaryota</taxon>
        <taxon>Metazoa</taxon>
        <taxon>Spiralia</taxon>
        <taxon>Lophotrochozoa</taxon>
        <taxon>Mollusca</taxon>
        <taxon>Gastropoda</taxon>
        <taxon>Caenogastropoda</taxon>
        <taxon>Architaenioglossa</taxon>
        <taxon>Ampullarioidea</taxon>
        <taxon>Ampullariidae</taxon>
        <taxon>Pomacea</taxon>
    </lineage>
</organism>
<dbReference type="PANTHER" id="PTHR11177">
    <property type="entry name" value="CHITINASE"/>
    <property type="match status" value="1"/>
</dbReference>
<dbReference type="Proteomes" id="UP000245119">
    <property type="component" value="Linkage Group LG1"/>
</dbReference>
<evidence type="ECO:0000313" key="3">
    <source>
        <dbReference type="Proteomes" id="UP000245119"/>
    </source>
</evidence>
<dbReference type="GO" id="GO:0005975">
    <property type="term" value="P:carbohydrate metabolic process"/>
    <property type="evidence" value="ECO:0007669"/>
    <property type="project" value="InterPro"/>
</dbReference>
<keyword evidence="3" id="KW-1185">Reference proteome</keyword>
<dbReference type="Gene3D" id="3.20.20.80">
    <property type="entry name" value="Glycosidases"/>
    <property type="match status" value="1"/>
</dbReference>
<dbReference type="InterPro" id="IPR001223">
    <property type="entry name" value="Glyco_hydro18_cat"/>
</dbReference>
<dbReference type="PROSITE" id="PS51910">
    <property type="entry name" value="GH18_2"/>
    <property type="match status" value="1"/>
</dbReference>
<accession>A0A2T7Q1J9</accession>
<sequence>MIPRLFCRFLLIHKRFTKLKDRNPALKPCWQVGGWNVVRTLVRKCYYATVTCSVHSECHHPSKKWSFDGLDVDWANTPPTGAVPRNSASRATFVTLTGDARGVRALKVLCQDRPRLLLTAAVAAGKSTIDTAYEITSVITVSVT</sequence>
<dbReference type="GO" id="GO:0006032">
    <property type="term" value="P:chitin catabolic process"/>
    <property type="evidence" value="ECO:0007669"/>
    <property type="project" value="TreeGrafter"/>
</dbReference>
<evidence type="ECO:0000313" key="2">
    <source>
        <dbReference type="EMBL" id="PVD39533.1"/>
    </source>
</evidence>
<dbReference type="PANTHER" id="PTHR11177:SF317">
    <property type="entry name" value="CHITINASE 12-RELATED"/>
    <property type="match status" value="1"/>
</dbReference>
<dbReference type="InterPro" id="IPR050314">
    <property type="entry name" value="Glycosyl_Hydrlase_18"/>
</dbReference>
<dbReference type="AlphaFoldDB" id="A0A2T7Q1J9"/>
<dbReference type="EMBL" id="PZQS01000001">
    <property type="protein sequence ID" value="PVD39533.1"/>
    <property type="molecule type" value="Genomic_DNA"/>
</dbReference>
<proteinExistence type="predicted"/>
<dbReference type="STRING" id="400727.A0A2T7Q1J9"/>
<dbReference type="Pfam" id="PF00704">
    <property type="entry name" value="Glyco_hydro_18"/>
    <property type="match status" value="1"/>
</dbReference>
<evidence type="ECO:0000259" key="1">
    <source>
        <dbReference type="PROSITE" id="PS51910"/>
    </source>
</evidence>
<dbReference type="InterPro" id="IPR017853">
    <property type="entry name" value="GH"/>
</dbReference>
<dbReference type="SUPFAM" id="SSF51445">
    <property type="entry name" value="(Trans)glycosidases"/>
    <property type="match status" value="1"/>
</dbReference>
<name>A0A2T7Q1J9_POMCA</name>
<dbReference type="GO" id="GO:0008061">
    <property type="term" value="F:chitin binding"/>
    <property type="evidence" value="ECO:0007669"/>
    <property type="project" value="TreeGrafter"/>
</dbReference>
<comment type="caution">
    <text evidence="2">The sequence shown here is derived from an EMBL/GenBank/DDBJ whole genome shotgun (WGS) entry which is preliminary data.</text>
</comment>
<dbReference type="GO" id="GO:0005576">
    <property type="term" value="C:extracellular region"/>
    <property type="evidence" value="ECO:0007669"/>
    <property type="project" value="TreeGrafter"/>
</dbReference>
<gene>
    <name evidence="2" type="ORF">C0Q70_02167</name>
</gene>
<feature type="domain" description="GH18" evidence="1">
    <location>
        <begin position="1"/>
        <end position="144"/>
    </location>
</feature>